<dbReference type="EMBL" id="JAUNZN010000005">
    <property type="protein sequence ID" value="KAK4821633.1"/>
    <property type="molecule type" value="Genomic_DNA"/>
</dbReference>
<reference evidence="2 3" key="1">
    <citation type="journal article" date="2023" name="J. Hered.">
        <title>Chromosome-level genome of the wood stork (Mycteria americana) provides insight into avian chromosome evolution.</title>
        <authorList>
            <person name="Flamio R. Jr."/>
            <person name="Ramstad K.M."/>
        </authorList>
    </citation>
    <scope>NUCLEOTIDE SEQUENCE [LARGE SCALE GENOMIC DNA]</scope>
    <source>
        <strain evidence="2">JAX WOST 10</strain>
    </source>
</reference>
<name>A0AAN7P6A6_MYCAM</name>
<evidence type="ECO:0000313" key="3">
    <source>
        <dbReference type="Proteomes" id="UP001333110"/>
    </source>
</evidence>
<feature type="region of interest" description="Disordered" evidence="1">
    <location>
        <begin position="275"/>
        <end position="301"/>
    </location>
</feature>
<gene>
    <name evidence="2" type="ORF">QYF61_026100</name>
</gene>
<proteinExistence type="predicted"/>
<protein>
    <submittedName>
        <fullName evidence="2">Uncharacterized protein</fullName>
    </submittedName>
</protein>
<organism evidence="2 3">
    <name type="scientific">Mycteria americana</name>
    <name type="common">Wood stork</name>
    <dbReference type="NCBI Taxonomy" id="33587"/>
    <lineage>
        <taxon>Eukaryota</taxon>
        <taxon>Metazoa</taxon>
        <taxon>Chordata</taxon>
        <taxon>Craniata</taxon>
        <taxon>Vertebrata</taxon>
        <taxon>Euteleostomi</taxon>
        <taxon>Archelosauria</taxon>
        <taxon>Archosauria</taxon>
        <taxon>Dinosauria</taxon>
        <taxon>Saurischia</taxon>
        <taxon>Theropoda</taxon>
        <taxon>Coelurosauria</taxon>
        <taxon>Aves</taxon>
        <taxon>Neognathae</taxon>
        <taxon>Neoaves</taxon>
        <taxon>Aequornithes</taxon>
        <taxon>Ciconiiformes</taxon>
        <taxon>Ciconiidae</taxon>
        <taxon>Mycteria</taxon>
    </lineage>
</organism>
<keyword evidence="3" id="KW-1185">Reference proteome</keyword>
<feature type="compositionally biased region" description="Basic residues" evidence="1">
    <location>
        <begin position="1"/>
        <end position="14"/>
    </location>
</feature>
<dbReference type="AlphaFoldDB" id="A0AAN7P6A6"/>
<comment type="caution">
    <text evidence="2">The sequence shown here is derived from an EMBL/GenBank/DDBJ whole genome shotgun (WGS) entry which is preliminary data.</text>
</comment>
<evidence type="ECO:0000256" key="1">
    <source>
        <dbReference type="SAM" id="MobiDB-lite"/>
    </source>
</evidence>
<feature type="region of interest" description="Disordered" evidence="1">
    <location>
        <begin position="1"/>
        <end position="20"/>
    </location>
</feature>
<feature type="compositionally biased region" description="Basic and acidic residues" evidence="1">
    <location>
        <begin position="281"/>
        <end position="300"/>
    </location>
</feature>
<accession>A0AAN7P6A6</accession>
<sequence length="318" mass="35750">MSFRSFPHRAGRSRAGHDTQLLEEKEEEGITRCQGQHGSWGSPSRNGMETIFYLASHMRGHPFPASIASPKRNWLTRPFRKFVPMGATPQEPSLLYQDIQVTIQMSCVLLLTWAKAQNKPPSEDQETEEAQTVKPRTYFNIAIIKSYQHNASMQRKMPLNHSPPLNKMGLFSLKYWVQLAKQPQVPQPFLISLVLQSLHQLCCPSLDTLQPLNVSLVVGGPKLNTAFEVRPHQCRVQGHDHFPSPAGHTSPDTSQDAIGLLGRLGTLLAHVQPAVNQHPQEWGKRDKGTHRDGGHREHNASAKVYLANSPYHRHKLSS</sequence>
<dbReference type="Proteomes" id="UP001333110">
    <property type="component" value="Unassembled WGS sequence"/>
</dbReference>
<evidence type="ECO:0000313" key="2">
    <source>
        <dbReference type="EMBL" id="KAK4821633.1"/>
    </source>
</evidence>